<feature type="compositionally biased region" description="Low complexity" evidence="1">
    <location>
        <begin position="622"/>
        <end position="636"/>
    </location>
</feature>
<dbReference type="VEuPathDB" id="FungiDB:KRP23_13089"/>
<evidence type="ECO:0000259" key="2">
    <source>
        <dbReference type="Pfam" id="PF00188"/>
    </source>
</evidence>
<dbReference type="VEuPathDB" id="FungiDB:KRP22_4091"/>
<dbReference type="Gene3D" id="3.30.710.10">
    <property type="entry name" value="Potassium Channel Kv1.1, Chain A"/>
    <property type="match status" value="1"/>
</dbReference>
<sequence>MAANNYMDHDGADGSTMSQRVTDAGYDWNAVAENVAAGQEDVASVMESWMNSEGHRANILGSDYTMIGVSYAYSSSTTYKHYWTQDFGASDTDACDGGSSTSSQTTDQTQQQTQDEVAPPATEAPAATTATPATETPGCMAKNLLIVVAGVIASTSDATRNLRHISRSLQTYTQTDGYQTQMLELVNEQRAANGLTSLCLNSKLLSSALRHSQDMATNDFMAHNGSDGSTMEERITEAGFIWTTVGENVAAGQETVSDVMTAWMNSPEHKANILGSDYKFFGTAYSYNADTEYQHFWTQDFGTDDDEVAGEAATASETTSPITTTAATATTTTAIGPVAPTSGSALHAADTELPRGARNSGGGAPVVEIRRFLHTTRAVPMRVNVGDEKRSKRKLPAAAAAEHEGDAKTVEATTRETRHSKLQLKCADDTTFDVTYEQAMMSSTLWVLMQGEEAVKQCRNVSGKKPKNGVKQHVIPIFDVPTESVQRALDYCSCLYKQQVDRVETAMLDWEDEFVGLESKELCDLAKVASNLDIQPLVDLTCRSIAQIMSATSEADELRKKFGLEDPPAVECSCELRSDMAGFDFDMFNSLDHDLSTEEYELVEFDQPSVDELVSFINGSGTNPNATPNQTQQQQNSSDPGDSNTGSATSSKKKRKKRKKKKSPPSSRQTIVLANAKSTSTVEESATGSDKHTQESSSSDEEKEEPDPQPTKLLSSRNGKSTKPQTLEEKVRLARQNPSAVFKESQFEDDDDEDMAKVIKMFELNLESAYRDCDKKKKPRVDFAPREVFRSSLVRSSQYEYVQRRLSATMT</sequence>
<feature type="compositionally biased region" description="Polar residues" evidence="1">
    <location>
        <begin position="713"/>
        <end position="725"/>
    </location>
</feature>
<feature type="region of interest" description="Disordered" evidence="1">
    <location>
        <begin position="614"/>
        <end position="729"/>
    </location>
</feature>
<feature type="compositionally biased region" description="Acidic residues" evidence="1">
    <location>
        <begin position="698"/>
        <end position="707"/>
    </location>
</feature>
<feature type="region of interest" description="Disordered" evidence="1">
    <location>
        <begin position="385"/>
        <end position="407"/>
    </location>
</feature>
<feature type="domain" description="SCP" evidence="2">
    <location>
        <begin position="183"/>
        <end position="301"/>
    </location>
</feature>
<dbReference type="eggNOG" id="KOG1724">
    <property type="taxonomic scope" value="Eukaryota"/>
</dbReference>
<dbReference type="PANTHER" id="PTHR31157:SF1">
    <property type="entry name" value="SCP DOMAIN-CONTAINING PROTEIN"/>
    <property type="match status" value="1"/>
</dbReference>
<evidence type="ECO:0000313" key="4">
    <source>
        <dbReference type="Proteomes" id="UP000005238"/>
    </source>
</evidence>
<dbReference type="InterPro" id="IPR014044">
    <property type="entry name" value="CAP_dom"/>
</dbReference>
<dbReference type="Gene3D" id="3.40.33.10">
    <property type="entry name" value="CAP"/>
    <property type="match status" value="2"/>
</dbReference>
<dbReference type="AlphaFoldDB" id="H3HD28"/>
<reference evidence="3" key="2">
    <citation type="submission" date="2015-06" db="UniProtKB">
        <authorList>
            <consortium name="EnsemblProtists"/>
        </authorList>
    </citation>
    <scope>IDENTIFICATION</scope>
    <source>
        <strain evidence="3">Pr102</strain>
    </source>
</reference>
<dbReference type="STRING" id="164328.H3HD28"/>
<evidence type="ECO:0000313" key="3">
    <source>
        <dbReference type="EnsemblProtists" id="Phyra95732"/>
    </source>
</evidence>
<feature type="compositionally biased region" description="Low complexity" evidence="1">
    <location>
        <begin position="99"/>
        <end position="135"/>
    </location>
</feature>
<dbReference type="Proteomes" id="UP000005238">
    <property type="component" value="Unassembled WGS sequence"/>
</dbReference>
<dbReference type="InterPro" id="IPR035940">
    <property type="entry name" value="CAP_sf"/>
</dbReference>
<dbReference type="InterPro" id="IPR036296">
    <property type="entry name" value="SKP1-like_dim_sf"/>
</dbReference>
<feature type="compositionally biased region" description="Basic residues" evidence="1">
    <location>
        <begin position="651"/>
        <end position="663"/>
    </location>
</feature>
<keyword evidence="4" id="KW-1185">Reference proteome</keyword>
<feature type="compositionally biased region" description="Polar residues" evidence="1">
    <location>
        <begin position="669"/>
        <end position="688"/>
    </location>
</feature>
<dbReference type="CDD" id="cd05379">
    <property type="entry name" value="CAP_bacterial"/>
    <property type="match status" value="2"/>
</dbReference>
<proteinExistence type="predicted"/>
<dbReference type="VEuPathDB" id="FungiDB:KRP23_13088"/>
<accession>H3HD28</accession>
<dbReference type="GO" id="GO:0006511">
    <property type="term" value="P:ubiquitin-dependent protein catabolic process"/>
    <property type="evidence" value="ECO:0007669"/>
    <property type="project" value="InterPro"/>
</dbReference>
<reference evidence="4" key="1">
    <citation type="journal article" date="2006" name="Science">
        <title>Phytophthora genome sequences uncover evolutionary origins and mechanisms of pathogenesis.</title>
        <authorList>
            <person name="Tyler B.M."/>
            <person name="Tripathy S."/>
            <person name="Zhang X."/>
            <person name="Dehal P."/>
            <person name="Jiang R.H."/>
            <person name="Aerts A."/>
            <person name="Arredondo F.D."/>
            <person name="Baxter L."/>
            <person name="Bensasson D."/>
            <person name="Beynon J.L."/>
            <person name="Chapman J."/>
            <person name="Damasceno C.M."/>
            <person name="Dorrance A.E."/>
            <person name="Dou D."/>
            <person name="Dickerman A.W."/>
            <person name="Dubchak I.L."/>
            <person name="Garbelotto M."/>
            <person name="Gijzen M."/>
            <person name="Gordon S.G."/>
            <person name="Govers F."/>
            <person name="Grunwald N.J."/>
            <person name="Huang W."/>
            <person name="Ivors K.L."/>
            <person name="Jones R.W."/>
            <person name="Kamoun S."/>
            <person name="Krampis K."/>
            <person name="Lamour K.H."/>
            <person name="Lee M.K."/>
            <person name="McDonald W.H."/>
            <person name="Medina M."/>
            <person name="Meijer H.J."/>
            <person name="Nordberg E.K."/>
            <person name="Maclean D.J."/>
            <person name="Ospina-Giraldo M.D."/>
            <person name="Morris P.F."/>
            <person name="Phuntumart V."/>
            <person name="Putnam N.H."/>
            <person name="Rash S."/>
            <person name="Rose J.K."/>
            <person name="Sakihama Y."/>
            <person name="Salamov A.A."/>
            <person name="Savidor A."/>
            <person name="Scheuring C.F."/>
            <person name="Smith B.M."/>
            <person name="Sobral B.W."/>
            <person name="Terry A."/>
            <person name="Torto-Alalibo T.A."/>
            <person name="Win J."/>
            <person name="Xu Z."/>
            <person name="Zhang H."/>
            <person name="Grigoriev I.V."/>
            <person name="Rokhsar D.S."/>
            <person name="Boore J.L."/>
        </authorList>
    </citation>
    <scope>NUCLEOTIDE SEQUENCE [LARGE SCALE GENOMIC DNA]</scope>
    <source>
        <strain evidence="4">Pr102</strain>
    </source>
</reference>
<evidence type="ECO:0000256" key="1">
    <source>
        <dbReference type="SAM" id="MobiDB-lite"/>
    </source>
</evidence>
<dbReference type="PANTHER" id="PTHR31157">
    <property type="entry name" value="SCP DOMAIN-CONTAINING PROTEIN"/>
    <property type="match status" value="1"/>
</dbReference>
<dbReference type="VEuPathDB" id="FungiDB:KRP22_7961"/>
<dbReference type="HOGENOM" id="CLU_347989_0_0_1"/>
<feature type="domain" description="SCP" evidence="2">
    <location>
        <begin position="1"/>
        <end position="87"/>
    </location>
</feature>
<dbReference type="SUPFAM" id="SSF81382">
    <property type="entry name" value="Skp1 dimerisation domain-like"/>
    <property type="match status" value="1"/>
</dbReference>
<feature type="region of interest" description="Disordered" evidence="1">
    <location>
        <begin position="93"/>
        <end position="135"/>
    </location>
</feature>
<protein>
    <recommendedName>
        <fullName evidence="2">SCP domain-containing protein</fullName>
    </recommendedName>
</protein>
<organism evidence="3 4">
    <name type="scientific">Phytophthora ramorum</name>
    <name type="common">Sudden oak death agent</name>
    <dbReference type="NCBI Taxonomy" id="164328"/>
    <lineage>
        <taxon>Eukaryota</taxon>
        <taxon>Sar</taxon>
        <taxon>Stramenopiles</taxon>
        <taxon>Oomycota</taxon>
        <taxon>Peronosporomycetes</taxon>
        <taxon>Peronosporales</taxon>
        <taxon>Peronosporaceae</taxon>
        <taxon>Phytophthora</taxon>
    </lineage>
</organism>
<dbReference type="Pfam" id="PF00188">
    <property type="entry name" value="CAP"/>
    <property type="match status" value="2"/>
</dbReference>
<dbReference type="VEuPathDB" id="FungiDB:KRP23_2186"/>
<dbReference type="EMBL" id="DS566046">
    <property type="status" value="NOT_ANNOTATED_CDS"/>
    <property type="molecule type" value="Genomic_DNA"/>
</dbReference>
<dbReference type="InterPro" id="IPR011333">
    <property type="entry name" value="SKP1/BTB/POZ_sf"/>
</dbReference>
<name>H3HD28_PHYRM</name>
<feature type="compositionally biased region" description="Polar residues" evidence="1">
    <location>
        <begin position="637"/>
        <end position="649"/>
    </location>
</feature>
<dbReference type="SUPFAM" id="SSF55797">
    <property type="entry name" value="PR-1-like"/>
    <property type="match status" value="2"/>
</dbReference>
<dbReference type="EnsemblProtists" id="Phyra95732">
    <property type="protein sequence ID" value="Phyra95732"/>
    <property type="gene ID" value="Phyra95732"/>
</dbReference>
<dbReference type="InParanoid" id="H3HD28"/>